<dbReference type="GO" id="GO:0006352">
    <property type="term" value="P:DNA-templated transcription initiation"/>
    <property type="evidence" value="ECO:0007669"/>
    <property type="project" value="InterPro"/>
</dbReference>
<dbReference type="RefSeq" id="WP_241993790.1">
    <property type="nucleotide sequence ID" value="NZ_JABUHM010000001.1"/>
</dbReference>
<dbReference type="InterPro" id="IPR039425">
    <property type="entry name" value="RNA_pol_sigma-70-like"/>
</dbReference>
<dbReference type="InterPro" id="IPR013249">
    <property type="entry name" value="RNA_pol_sigma70_r4_t2"/>
</dbReference>
<dbReference type="EMBL" id="SLVV01000002">
    <property type="protein sequence ID" value="TCN27216.1"/>
    <property type="molecule type" value="Genomic_DNA"/>
</dbReference>
<evidence type="ECO:0000256" key="1">
    <source>
        <dbReference type="ARBA" id="ARBA00010641"/>
    </source>
</evidence>
<feature type="domain" description="RNA polymerase sigma factor 70 region 4 type 2" evidence="6">
    <location>
        <begin position="111"/>
        <end position="158"/>
    </location>
</feature>
<evidence type="ECO:0000256" key="3">
    <source>
        <dbReference type="ARBA" id="ARBA00023082"/>
    </source>
</evidence>
<dbReference type="PANTHER" id="PTHR43133">
    <property type="entry name" value="RNA POLYMERASE ECF-TYPE SIGMA FACTO"/>
    <property type="match status" value="1"/>
</dbReference>
<evidence type="ECO:0000313" key="7">
    <source>
        <dbReference type="EMBL" id="TCN27216.1"/>
    </source>
</evidence>
<gene>
    <name evidence="7" type="ORF">EV146_102163</name>
</gene>
<comment type="caution">
    <text evidence="7">The sequence shown here is derived from an EMBL/GenBank/DDBJ whole genome shotgun (WGS) entry which is preliminary data.</text>
</comment>
<organism evidence="7 8">
    <name type="scientific">Mesobacillus foraminis</name>
    <dbReference type="NCBI Taxonomy" id="279826"/>
    <lineage>
        <taxon>Bacteria</taxon>
        <taxon>Bacillati</taxon>
        <taxon>Bacillota</taxon>
        <taxon>Bacilli</taxon>
        <taxon>Bacillales</taxon>
        <taxon>Bacillaceae</taxon>
        <taxon>Mesobacillus</taxon>
    </lineage>
</organism>
<dbReference type="SUPFAM" id="SSF88946">
    <property type="entry name" value="Sigma2 domain of RNA polymerase sigma factors"/>
    <property type="match status" value="1"/>
</dbReference>
<keyword evidence="5" id="KW-0804">Transcription</keyword>
<dbReference type="CDD" id="cd06171">
    <property type="entry name" value="Sigma70_r4"/>
    <property type="match status" value="1"/>
</dbReference>
<evidence type="ECO:0000256" key="2">
    <source>
        <dbReference type="ARBA" id="ARBA00023015"/>
    </source>
</evidence>
<accession>A0A4R2BJQ7</accession>
<dbReference type="SUPFAM" id="SSF88659">
    <property type="entry name" value="Sigma3 and sigma4 domains of RNA polymerase sigma factors"/>
    <property type="match status" value="1"/>
</dbReference>
<dbReference type="InterPro" id="IPR013325">
    <property type="entry name" value="RNA_pol_sigma_r2"/>
</dbReference>
<comment type="similarity">
    <text evidence="1">Belongs to the sigma-70 factor family. ECF subfamily.</text>
</comment>
<evidence type="ECO:0000256" key="5">
    <source>
        <dbReference type="ARBA" id="ARBA00023163"/>
    </source>
</evidence>
<keyword evidence="8" id="KW-1185">Reference proteome</keyword>
<evidence type="ECO:0000256" key="4">
    <source>
        <dbReference type="ARBA" id="ARBA00023125"/>
    </source>
</evidence>
<dbReference type="Gene3D" id="1.10.10.10">
    <property type="entry name" value="Winged helix-like DNA-binding domain superfamily/Winged helix DNA-binding domain"/>
    <property type="match status" value="1"/>
</dbReference>
<evidence type="ECO:0000259" key="6">
    <source>
        <dbReference type="Pfam" id="PF08281"/>
    </source>
</evidence>
<keyword evidence="4" id="KW-0238">DNA-binding</keyword>
<dbReference type="InterPro" id="IPR013324">
    <property type="entry name" value="RNA_pol_sigma_r3/r4-like"/>
</dbReference>
<dbReference type="InterPro" id="IPR036388">
    <property type="entry name" value="WH-like_DNA-bd_sf"/>
</dbReference>
<sequence>MTASKGAAVKQMKSVTNKGLEELYPGLKRYCRFLAQNSWDGDDLAQEVASKAFDFYKAGEISAALLNKIAYHQWIDTLRKRKYEMVGIDGEISVHDEKSRQDTILDTVKILIERLTPKQSVIFVLKEGFCYQAKEIAEILGTNETAVKSSLHRAKKRLEKSHTFHTVDSFWQEDEQRLLCDLMYQSLQEGDPEILLEWISTVRSEAGTLKLANSKPSYSPLGMMCIAA</sequence>
<dbReference type="NCBIfam" id="TIGR02937">
    <property type="entry name" value="sigma70-ECF"/>
    <property type="match status" value="1"/>
</dbReference>
<dbReference type="InterPro" id="IPR014284">
    <property type="entry name" value="RNA_pol_sigma-70_dom"/>
</dbReference>
<dbReference type="Gene3D" id="1.10.1740.10">
    <property type="match status" value="1"/>
</dbReference>
<evidence type="ECO:0000313" key="8">
    <source>
        <dbReference type="Proteomes" id="UP000295689"/>
    </source>
</evidence>
<dbReference type="PANTHER" id="PTHR43133:SF8">
    <property type="entry name" value="RNA POLYMERASE SIGMA FACTOR HI_1459-RELATED"/>
    <property type="match status" value="1"/>
</dbReference>
<name>A0A4R2BJQ7_9BACI</name>
<keyword evidence="3" id="KW-0731">Sigma factor</keyword>
<reference evidence="7 8" key="1">
    <citation type="journal article" date="2015" name="Stand. Genomic Sci.">
        <title>Genomic Encyclopedia of Bacterial and Archaeal Type Strains, Phase III: the genomes of soil and plant-associated and newly described type strains.</title>
        <authorList>
            <person name="Whitman W.B."/>
            <person name="Woyke T."/>
            <person name="Klenk H.P."/>
            <person name="Zhou Y."/>
            <person name="Lilburn T.G."/>
            <person name="Beck B.J."/>
            <person name="De Vos P."/>
            <person name="Vandamme P."/>
            <person name="Eisen J.A."/>
            <person name="Garrity G."/>
            <person name="Hugenholtz P."/>
            <person name="Kyrpides N.C."/>
        </authorList>
    </citation>
    <scope>NUCLEOTIDE SEQUENCE [LARGE SCALE GENOMIC DNA]</scope>
    <source>
        <strain evidence="7 8">CV53</strain>
    </source>
</reference>
<dbReference type="Pfam" id="PF08281">
    <property type="entry name" value="Sigma70_r4_2"/>
    <property type="match status" value="1"/>
</dbReference>
<dbReference type="AlphaFoldDB" id="A0A4R2BJQ7"/>
<dbReference type="GO" id="GO:0003677">
    <property type="term" value="F:DNA binding"/>
    <property type="evidence" value="ECO:0007669"/>
    <property type="project" value="UniProtKB-KW"/>
</dbReference>
<dbReference type="Proteomes" id="UP000295689">
    <property type="component" value="Unassembled WGS sequence"/>
</dbReference>
<dbReference type="GO" id="GO:0016987">
    <property type="term" value="F:sigma factor activity"/>
    <property type="evidence" value="ECO:0007669"/>
    <property type="project" value="UniProtKB-KW"/>
</dbReference>
<keyword evidence="2" id="KW-0805">Transcription regulation</keyword>
<proteinExistence type="inferred from homology"/>
<protein>
    <submittedName>
        <fullName evidence="7">RNA polymerase sigma-70 factor (ECF subfamily)</fullName>
    </submittedName>
</protein>